<dbReference type="Proteomes" id="UP001501321">
    <property type="component" value="Unassembled WGS sequence"/>
</dbReference>
<dbReference type="EMBL" id="BAABFC010000001">
    <property type="protein sequence ID" value="GAA4493369.1"/>
    <property type="molecule type" value="Genomic_DNA"/>
</dbReference>
<evidence type="ECO:0008006" key="3">
    <source>
        <dbReference type="Google" id="ProtNLM"/>
    </source>
</evidence>
<organism evidence="1 2">
    <name type="scientific">Pseudaeromonas paramecii</name>
    <dbReference type="NCBI Taxonomy" id="2138166"/>
    <lineage>
        <taxon>Bacteria</taxon>
        <taxon>Pseudomonadati</taxon>
        <taxon>Pseudomonadota</taxon>
        <taxon>Gammaproteobacteria</taxon>
        <taxon>Aeromonadales</taxon>
        <taxon>Aeromonadaceae</taxon>
        <taxon>Pseudaeromonas</taxon>
    </lineage>
</organism>
<accession>A0ABP8PXQ6</accession>
<sequence>MDELLKRFKTKAAIAKALGVSGPAVSRAFRRQKVPATWVPKLMEQGMSHKVLTSLPLDKKAADILAALPKRG</sequence>
<evidence type="ECO:0000313" key="2">
    <source>
        <dbReference type="Proteomes" id="UP001501321"/>
    </source>
</evidence>
<evidence type="ECO:0000313" key="1">
    <source>
        <dbReference type="EMBL" id="GAA4493369.1"/>
    </source>
</evidence>
<protein>
    <recommendedName>
        <fullName evidence="3">Helix-turn-helix domain-containing protein</fullName>
    </recommendedName>
</protein>
<keyword evidence="2" id="KW-1185">Reference proteome</keyword>
<gene>
    <name evidence="1" type="ORF">GCM10023095_03490</name>
</gene>
<name>A0ABP8PXQ6_9GAMM</name>
<dbReference type="InterPro" id="IPR010982">
    <property type="entry name" value="Lambda_DNA-bd_dom_sf"/>
</dbReference>
<comment type="caution">
    <text evidence="1">The sequence shown here is derived from an EMBL/GenBank/DDBJ whole genome shotgun (WGS) entry which is preliminary data.</text>
</comment>
<dbReference type="Gene3D" id="1.10.260.40">
    <property type="entry name" value="lambda repressor-like DNA-binding domains"/>
    <property type="match status" value="1"/>
</dbReference>
<proteinExistence type="predicted"/>
<reference evidence="2" key="1">
    <citation type="journal article" date="2019" name="Int. J. Syst. Evol. Microbiol.">
        <title>The Global Catalogue of Microorganisms (GCM) 10K type strain sequencing project: providing services to taxonomists for standard genome sequencing and annotation.</title>
        <authorList>
            <consortium name="The Broad Institute Genomics Platform"/>
            <consortium name="The Broad Institute Genome Sequencing Center for Infectious Disease"/>
            <person name="Wu L."/>
            <person name="Ma J."/>
        </authorList>
    </citation>
    <scope>NUCLEOTIDE SEQUENCE [LARGE SCALE GENOMIC DNA]</scope>
    <source>
        <strain evidence="2">JCM 32226</strain>
    </source>
</reference>
<dbReference type="RefSeq" id="WP_345009440.1">
    <property type="nucleotide sequence ID" value="NZ_BAABFC010000001.1"/>
</dbReference>